<dbReference type="InterPro" id="IPR014755">
    <property type="entry name" value="Cu-Rt/internalin_Ig-like"/>
</dbReference>
<dbReference type="InterPro" id="IPR014756">
    <property type="entry name" value="Ig_E-set"/>
</dbReference>
<gene>
    <name evidence="6" type="ORF">GCM10009830_00410</name>
</gene>
<dbReference type="Pfam" id="PF04234">
    <property type="entry name" value="CopC"/>
    <property type="match status" value="1"/>
</dbReference>
<keyword evidence="7" id="KW-1185">Reference proteome</keyword>
<keyword evidence="2" id="KW-0186">Copper</keyword>
<organism evidence="6 7">
    <name type="scientific">Glycomyces endophyticus</name>
    <dbReference type="NCBI Taxonomy" id="480996"/>
    <lineage>
        <taxon>Bacteria</taxon>
        <taxon>Bacillati</taxon>
        <taxon>Actinomycetota</taxon>
        <taxon>Actinomycetes</taxon>
        <taxon>Glycomycetales</taxon>
        <taxon>Glycomycetaceae</taxon>
        <taxon>Glycomyces</taxon>
    </lineage>
</organism>
<evidence type="ECO:0000256" key="4">
    <source>
        <dbReference type="SAM" id="SignalP"/>
    </source>
</evidence>
<dbReference type="Gene3D" id="2.60.40.1220">
    <property type="match status" value="1"/>
</dbReference>
<reference evidence="7" key="1">
    <citation type="journal article" date="2019" name="Int. J. Syst. Evol. Microbiol.">
        <title>The Global Catalogue of Microorganisms (GCM) 10K type strain sequencing project: providing services to taxonomists for standard genome sequencing and annotation.</title>
        <authorList>
            <consortium name="The Broad Institute Genomics Platform"/>
            <consortium name="The Broad Institute Genome Sequencing Center for Infectious Disease"/>
            <person name="Wu L."/>
            <person name="Ma J."/>
        </authorList>
    </citation>
    <scope>NUCLEOTIDE SEQUENCE [LARGE SCALE GENOMIC DNA]</scope>
    <source>
        <strain evidence="7">JCM 16001</strain>
    </source>
</reference>
<dbReference type="RefSeq" id="WP_344480213.1">
    <property type="nucleotide sequence ID" value="NZ_BAAAQF010000001.1"/>
</dbReference>
<keyword evidence="3" id="KW-0472">Membrane</keyword>
<evidence type="ECO:0000256" key="1">
    <source>
        <dbReference type="ARBA" id="ARBA00022729"/>
    </source>
</evidence>
<name>A0ABP4RPT6_9ACTN</name>
<protein>
    <recommendedName>
        <fullName evidence="5">CopC domain-containing protein</fullName>
    </recommendedName>
</protein>
<evidence type="ECO:0000256" key="3">
    <source>
        <dbReference type="SAM" id="Phobius"/>
    </source>
</evidence>
<feature type="domain" description="CopC" evidence="5">
    <location>
        <begin position="46"/>
        <end position="135"/>
    </location>
</feature>
<dbReference type="InterPro" id="IPR007348">
    <property type="entry name" value="CopC_dom"/>
</dbReference>
<keyword evidence="3" id="KW-0812">Transmembrane</keyword>
<dbReference type="Proteomes" id="UP001499851">
    <property type="component" value="Unassembled WGS sequence"/>
</dbReference>
<evidence type="ECO:0000259" key="5">
    <source>
        <dbReference type="Pfam" id="PF04234"/>
    </source>
</evidence>
<feature type="chain" id="PRO_5046808229" description="CopC domain-containing protein" evidence="4">
    <location>
        <begin position="43"/>
        <end position="207"/>
    </location>
</feature>
<feature type="signal peptide" evidence="4">
    <location>
        <begin position="1"/>
        <end position="42"/>
    </location>
</feature>
<comment type="caution">
    <text evidence="6">The sequence shown here is derived from an EMBL/GenBank/DDBJ whole genome shotgun (WGS) entry which is preliminary data.</text>
</comment>
<keyword evidence="1 4" id="KW-0732">Signal</keyword>
<accession>A0ABP4RPT6</accession>
<dbReference type="SUPFAM" id="SSF81296">
    <property type="entry name" value="E set domains"/>
    <property type="match status" value="1"/>
</dbReference>
<sequence>MRSKHHARQTERTPLRRAGARLLLVVLAALASALAAPTPAHAQPELWATSPEDGAVLDAAPGEIAVIYSDALDATGSALTLTGPDQAPIELEPPRVDDTVLIQPMRYTDLGAYTVTVDAVFADGQTVQTTFSFSVEAVDAMLAVGGDPIDADAEADAGTEDDAAPAAESSGSNLVLGAAALAAVLVIAGGIPLIRRLDRRRRSHQDA</sequence>
<evidence type="ECO:0000313" key="6">
    <source>
        <dbReference type="EMBL" id="GAA1659364.1"/>
    </source>
</evidence>
<evidence type="ECO:0000313" key="7">
    <source>
        <dbReference type="Proteomes" id="UP001499851"/>
    </source>
</evidence>
<dbReference type="EMBL" id="BAAAQF010000001">
    <property type="protein sequence ID" value="GAA1659364.1"/>
    <property type="molecule type" value="Genomic_DNA"/>
</dbReference>
<proteinExistence type="predicted"/>
<feature type="transmembrane region" description="Helical" evidence="3">
    <location>
        <begin position="174"/>
        <end position="194"/>
    </location>
</feature>
<keyword evidence="3" id="KW-1133">Transmembrane helix</keyword>
<evidence type="ECO:0000256" key="2">
    <source>
        <dbReference type="ARBA" id="ARBA00023008"/>
    </source>
</evidence>